<dbReference type="Proteomes" id="UP000646827">
    <property type="component" value="Unassembled WGS sequence"/>
</dbReference>
<protein>
    <submittedName>
        <fullName evidence="1">Uncharacterized protein</fullName>
    </submittedName>
</protein>
<accession>A0A8H7VQB8</accession>
<dbReference type="AlphaFoldDB" id="A0A8H7VQB8"/>
<name>A0A8H7VQB8_9FUNG</name>
<keyword evidence="2" id="KW-1185">Reference proteome</keyword>
<comment type="caution">
    <text evidence="1">The sequence shown here is derived from an EMBL/GenBank/DDBJ whole genome shotgun (WGS) entry which is preliminary data.</text>
</comment>
<proteinExistence type="predicted"/>
<sequence>MEQQQLPENQAEQFDIDQVAKEWIQNQVDAEVKRVRDAGSSVLPFKIINCGIVPNFEKKTARAINRIELDTNVDVSKVEQVMVSPITSYPHKPGFSYVNLILVTKQPVPFLAPYLFQNNVKVIQPEKEQEGRKTIPSKEVILKNDLREFLFINKRGVRARFTIHSYHDV</sequence>
<organism evidence="1 2">
    <name type="scientific">Circinella minor</name>
    <dbReference type="NCBI Taxonomy" id="1195481"/>
    <lineage>
        <taxon>Eukaryota</taxon>
        <taxon>Fungi</taxon>
        <taxon>Fungi incertae sedis</taxon>
        <taxon>Mucoromycota</taxon>
        <taxon>Mucoromycotina</taxon>
        <taxon>Mucoromycetes</taxon>
        <taxon>Mucorales</taxon>
        <taxon>Lichtheimiaceae</taxon>
        <taxon>Circinella</taxon>
    </lineage>
</organism>
<evidence type="ECO:0000313" key="2">
    <source>
        <dbReference type="Proteomes" id="UP000646827"/>
    </source>
</evidence>
<reference evidence="1 2" key="1">
    <citation type="submission" date="2020-12" db="EMBL/GenBank/DDBJ databases">
        <title>Metabolic potential, ecology and presence of endohyphal bacteria is reflected in genomic diversity of Mucoromycotina.</title>
        <authorList>
            <person name="Muszewska A."/>
            <person name="Okrasinska A."/>
            <person name="Steczkiewicz K."/>
            <person name="Drgas O."/>
            <person name="Orlowska M."/>
            <person name="Perlinska-Lenart U."/>
            <person name="Aleksandrzak-Piekarczyk T."/>
            <person name="Szatraj K."/>
            <person name="Zielenkiewicz U."/>
            <person name="Pilsyk S."/>
            <person name="Malc E."/>
            <person name="Mieczkowski P."/>
            <person name="Kruszewska J.S."/>
            <person name="Biernat P."/>
            <person name="Pawlowska J."/>
        </authorList>
    </citation>
    <scope>NUCLEOTIDE SEQUENCE [LARGE SCALE GENOMIC DNA]</scope>
    <source>
        <strain evidence="1 2">CBS 142.35</strain>
    </source>
</reference>
<evidence type="ECO:0000313" key="1">
    <source>
        <dbReference type="EMBL" id="KAG2224873.1"/>
    </source>
</evidence>
<dbReference type="EMBL" id="JAEPRB010000036">
    <property type="protein sequence ID" value="KAG2224873.1"/>
    <property type="molecule type" value="Genomic_DNA"/>
</dbReference>
<dbReference type="OrthoDB" id="5596992at2759"/>
<gene>
    <name evidence="1" type="ORF">INT45_008055</name>
</gene>